<evidence type="ECO:0000313" key="1">
    <source>
        <dbReference type="EMBL" id="CAJ1403216.1"/>
    </source>
</evidence>
<comment type="caution">
    <text evidence="1">The sequence shown here is derived from an EMBL/GenBank/DDBJ whole genome shotgun (WGS) entry which is preliminary data.</text>
</comment>
<dbReference type="Proteomes" id="UP001178507">
    <property type="component" value="Unassembled WGS sequence"/>
</dbReference>
<keyword evidence="2" id="KW-1185">Reference proteome</keyword>
<protein>
    <submittedName>
        <fullName evidence="1">Uncharacterized protein</fullName>
    </submittedName>
</protein>
<organism evidence="1 2">
    <name type="scientific">Effrenium voratum</name>
    <dbReference type="NCBI Taxonomy" id="2562239"/>
    <lineage>
        <taxon>Eukaryota</taxon>
        <taxon>Sar</taxon>
        <taxon>Alveolata</taxon>
        <taxon>Dinophyceae</taxon>
        <taxon>Suessiales</taxon>
        <taxon>Symbiodiniaceae</taxon>
        <taxon>Effrenium</taxon>
    </lineage>
</organism>
<accession>A0AA36JDU5</accession>
<evidence type="ECO:0000313" key="2">
    <source>
        <dbReference type="Proteomes" id="UP001178507"/>
    </source>
</evidence>
<reference evidence="1" key="1">
    <citation type="submission" date="2023-08" db="EMBL/GenBank/DDBJ databases">
        <authorList>
            <person name="Chen Y."/>
            <person name="Shah S."/>
            <person name="Dougan E. K."/>
            <person name="Thang M."/>
            <person name="Chan C."/>
        </authorList>
    </citation>
    <scope>NUCLEOTIDE SEQUENCE</scope>
</reference>
<dbReference type="AlphaFoldDB" id="A0AA36JDU5"/>
<dbReference type="EMBL" id="CAUJNA010003485">
    <property type="protein sequence ID" value="CAJ1403216.1"/>
    <property type="molecule type" value="Genomic_DNA"/>
</dbReference>
<name>A0AA36JDU5_9DINO</name>
<proteinExistence type="predicted"/>
<sequence>MAKRIFSAGRGILAVLKRELRMDPMVRTMACNCWLKASSTFLGHALQTFEERSLIARDRPSLQGPLFFFRWPVHFAASQLLLWQFLSKEGIAWIAVNSVRCGLDPSHGGFQRVARFGKAATCRARCMGHHTRSPDLHEILVQDTP</sequence>
<gene>
    <name evidence="1" type="ORF">EVOR1521_LOCUS25942</name>
</gene>